<dbReference type="InterPro" id="IPR014825">
    <property type="entry name" value="DNA_alkylation"/>
</dbReference>
<dbReference type="SUPFAM" id="SSF48371">
    <property type="entry name" value="ARM repeat"/>
    <property type="match status" value="1"/>
</dbReference>
<dbReference type="InterPro" id="IPR016024">
    <property type="entry name" value="ARM-type_fold"/>
</dbReference>
<dbReference type="Proteomes" id="UP000027341">
    <property type="component" value="Unassembled WGS sequence"/>
</dbReference>
<proteinExistence type="predicted"/>
<reference evidence="1 2" key="1">
    <citation type="submission" date="2014-04" db="EMBL/GenBank/DDBJ databases">
        <title>Draft genome sequence of Hydrogenovibrio marinus MH-110, a model organism for aerobic H2 metabolism.</title>
        <authorList>
            <person name="Cha H.J."/>
            <person name="Jo B.H."/>
            <person name="Hwang B.H."/>
        </authorList>
    </citation>
    <scope>NUCLEOTIDE SEQUENCE [LARGE SCALE GENOMIC DNA]</scope>
    <source>
        <strain evidence="1 2">MH-110</strain>
    </source>
</reference>
<name>A0A066ZSP2_HYDMR</name>
<dbReference type="STRING" id="28885.EI16_02950"/>
<keyword evidence="2" id="KW-1185">Reference proteome</keyword>
<evidence type="ECO:0000313" key="2">
    <source>
        <dbReference type="Proteomes" id="UP000027341"/>
    </source>
</evidence>
<dbReference type="PANTHER" id="PTHR34070:SF1">
    <property type="entry name" value="DNA ALKYLATION REPAIR PROTEIN"/>
    <property type="match status" value="1"/>
</dbReference>
<dbReference type="EMBL" id="JMIU01000001">
    <property type="protein sequence ID" value="KDN95279.1"/>
    <property type="molecule type" value="Genomic_DNA"/>
</dbReference>
<dbReference type="PANTHER" id="PTHR34070">
    <property type="entry name" value="ARMADILLO-TYPE FOLD"/>
    <property type="match status" value="1"/>
</dbReference>
<dbReference type="Pfam" id="PF08713">
    <property type="entry name" value="DNA_alkylation"/>
    <property type="match status" value="1"/>
</dbReference>
<evidence type="ECO:0000313" key="1">
    <source>
        <dbReference type="EMBL" id="KDN95279.1"/>
    </source>
</evidence>
<organism evidence="1 2">
    <name type="scientific">Hydrogenovibrio marinus</name>
    <dbReference type="NCBI Taxonomy" id="28885"/>
    <lineage>
        <taxon>Bacteria</taxon>
        <taxon>Pseudomonadati</taxon>
        <taxon>Pseudomonadota</taxon>
        <taxon>Gammaproteobacteria</taxon>
        <taxon>Thiotrichales</taxon>
        <taxon>Piscirickettsiaceae</taxon>
        <taxon>Hydrogenovibrio</taxon>
    </lineage>
</organism>
<sequence length="235" mass="27516">MNADIINQQLMSLGNAEMAEQAQRFFKTGKGEYGEGDVFIGIRVPVLRQQVKQFFAVDLTEVVPLLNSHIHEVRLFALLLLADRYKKAKADEQETIFQLYKSHTACINNWDLVDGSAPYVVGAYLLERDKTLLYDWAISSILWERRIAMVSTFHFIRNHQFDDTLKLAEILLQDKEDLMHKAVGWMLREVGKRDELVLKAFLKQHYHNMPRTMLRYAIERFAEPERKRYLQGLIN</sequence>
<protein>
    <submittedName>
        <fullName evidence="1">DNA alkylation repair protein</fullName>
    </submittedName>
</protein>
<dbReference type="CDD" id="cd06561">
    <property type="entry name" value="AlkD_like"/>
    <property type="match status" value="1"/>
</dbReference>
<comment type="caution">
    <text evidence="1">The sequence shown here is derived from an EMBL/GenBank/DDBJ whole genome shotgun (WGS) entry which is preliminary data.</text>
</comment>
<gene>
    <name evidence="1" type="ORF">EI16_02950</name>
</gene>
<accession>A0A066ZSP2</accession>
<dbReference type="Gene3D" id="1.25.10.90">
    <property type="match status" value="1"/>
</dbReference>
<dbReference type="AlphaFoldDB" id="A0A066ZSP2"/>
<dbReference type="RefSeq" id="WP_029909232.1">
    <property type="nucleotide sequence ID" value="NZ_AP020335.1"/>
</dbReference>